<dbReference type="SUPFAM" id="SSF52833">
    <property type="entry name" value="Thioredoxin-like"/>
    <property type="match status" value="1"/>
</dbReference>
<dbReference type="EMBL" id="ANHY01000004">
    <property type="protein sequence ID" value="EKV32218.1"/>
    <property type="molecule type" value="Genomic_DNA"/>
</dbReference>
<accession>K9HPM5</accession>
<dbReference type="NCBIfam" id="TIGR00385">
    <property type="entry name" value="dsbE"/>
    <property type="match status" value="1"/>
</dbReference>
<dbReference type="InterPro" id="IPR004799">
    <property type="entry name" value="Periplasmic_diS_OxRdtase_DsbE"/>
</dbReference>
<feature type="domain" description="Thioredoxin" evidence="7">
    <location>
        <begin position="55"/>
        <end position="194"/>
    </location>
</feature>
<dbReference type="Proteomes" id="UP000009881">
    <property type="component" value="Unassembled WGS sequence"/>
</dbReference>
<dbReference type="GO" id="GO:0015036">
    <property type="term" value="F:disulfide oxidoreductase activity"/>
    <property type="evidence" value="ECO:0007669"/>
    <property type="project" value="InterPro"/>
</dbReference>
<evidence type="ECO:0000259" key="7">
    <source>
        <dbReference type="PROSITE" id="PS51352"/>
    </source>
</evidence>
<keyword evidence="4" id="KW-1015">Disulfide bond</keyword>
<dbReference type="InterPro" id="IPR017937">
    <property type="entry name" value="Thioredoxin_CS"/>
</dbReference>
<organism evidence="8 9">
    <name type="scientific">Caenispirillum salinarum AK4</name>
    <dbReference type="NCBI Taxonomy" id="1238182"/>
    <lineage>
        <taxon>Bacteria</taxon>
        <taxon>Pseudomonadati</taxon>
        <taxon>Pseudomonadota</taxon>
        <taxon>Alphaproteobacteria</taxon>
        <taxon>Rhodospirillales</taxon>
        <taxon>Novispirillaceae</taxon>
        <taxon>Caenispirillum</taxon>
    </lineage>
</organism>
<keyword evidence="3" id="KW-0201">Cytochrome c-type biogenesis</keyword>
<dbReference type="PANTHER" id="PTHR42852:SF6">
    <property type="entry name" value="THIOL:DISULFIDE INTERCHANGE PROTEIN DSBE"/>
    <property type="match status" value="1"/>
</dbReference>
<dbReference type="PROSITE" id="PS51352">
    <property type="entry name" value="THIOREDOXIN_2"/>
    <property type="match status" value="1"/>
</dbReference>
<dbReference type="STRING" id="1238182.C882_3282"/>
<dbReference type="PROSITE" id="PS00194">
    <property type="entry name" value="THIOREDOXIN_1"/>
    <property type="match status" value="1"/>
</dbReference>
<dbReference type="eggNOG" id="COG0526">
    <property type="taxonomic scope" value="Bacteria"/>
</dbReference>
<keyword evidence="5" id="KW-0676">Redox-active center</keyword>
<comment type="caution">
    <text evidence="8">The sequence shown here is derived from an EMBL/GenBank/DDBJ whole genome shotgun (WGS) entry which is preliminary data.</text>
</comment>
<dbReference type="Gene3D" id="3.40.30.10">
    <property type="entry name" value="Glutaredoxin"/>
    <property type="match status" value="1"/>
</dbReference>
<evidence type="ECO:0000256" key="2">
    <source>
        <dbReference type="ARBA" id="ARBA00007758"/>
    </source>
</evidence>
<sequence length="199" mass="22119">MSETNTQTADAPQQEPKGSGWGKRLVFIAPTLVFLVLIGFFVKQLGENPAELPSVLIDRPVPEFALEPLPGRGKPLTSESLKGDVSLVNIFGSWCVACQVEHPFLMQIKESGFVPIHGIDWREKDPRDGMRWLQKYGDPYDHVGLDPDSKVAVDFGVTGAPETFVVDKQGVIRYKHIGPVNAEVWEKTLKPLIEKLRTS</sequence>
<dbReference type="AlphaFoldDB" id="K9HPM5"/>
<dbReference type="PANTHER" id="PTHR42852">
    <property type="entry name" value="THIOL:DISULFIDE INTERCHANGE PROTEIN DSBE"/>
    <property type="match status" value="1"/>
</dbReference>
<name>K9HPM5_9PROT</name>
<dbReference type="OrthoDB" id="9799347at2"/>
<gene>
    <name evidence="8" type="ORF">C882_3282</name>
</gene>
<evidence type="ECO:0000256" key="4">
    <source>
        <dbReference type="ARBA" id="ARBA00023157"/>
    </source>
</evidence>
<dbReference type="InterPro" id="IPR036249">
    <property type="entry name" value="Thioredoxin-like_sf"/>
</dbReference>
<dbReference type="GO" id="GO:0017004">
    <property type="term" value="P:cytochrome complex assembly"/>
    <property type="evidence" value="ECO:0007669"/>
    <property type="project" value="UniProtKB-KW"/>
</dbReference>
<feature type="transmembrane region" description="Helical" evidence="6">
    <location>
        <begin position="25"/>
        <end position="42"/>
    </location>
</feature>
<protein>
    <submittedName>
        <fullName evidence="8">Thiol disulfide oxidoreductase</fullName>
    </submittedName>
</protein>
<dbReference type="InterPro" id="IPR013740">
    <property type="entry name" value="Redoxin"/>
</dbReference>
<comment type="similarity">
    <text evidence="2">Belongs to the thioredoxin family. DsbE subfamily.</text>
</comment>
<keyword evidence="9" id="KW-1185">Reference proteome</keyword>
<evidence type="ECO:0000256" key="1">
    <source>
        <dbReference type="ARBA" id="ARBA00004196"/>
    </source>
</evidence>
<dbReference type="GO" id="GO:0030288">
    <property type="term" value="C:outer membrane-bounded periplasmic space"/>
    <property type="evidence" value="ECO:0007669"/>
    <property type="project" value="InterPro"/>
</dbReference>
<dbReference type="RefSeq" id="WP_009539479.1">
    <property type="nucleotide sequence ID" value="NZ_ANHY01000004.1"/>
</dbReference>
<evidence type="ECO:0000256" key="6">
    <source>
        <dbReference type="SAM" id="Phobius"/>
    </source>
</evidence>
<evidence type="ECO:0000256" key="3">
    <source>
        <dbReference type="ARBA" id="ARBA00022748"/>
    </source>
</evidence>
<dbReference type="CDD" id="cd03010">
    <property type="entry name" value="TlpA_like_DsbE"/>
    <property type="match status" value="1"/>
</dbReference>
<proteinExistence type="inferred from homology"/>
<keyword evidence="6" id="KW-1133">Transmembrane helix</keyword>
<keyword evidence="6" id="KW-0812">Transmembrane</keyword>
<reference evidence="8 9" key="1">
    <citation type="journal article" date="2013" name="Genome Announc.">
        <title>Draft Genome Sequence of an Alphaproteobacterium, Caenispirillum salinarum AK4(T), Isolated from a Solar Saltern.</title>
        <authorList>
            <person name="Khatri I."/>
            <person name="Singh A."/>
            <person name="Korpole S."/>
            <person name="Pinnaka A.K."/>
            <person name="Subramanian S."/>
        </authorList>
    </citation>
    <scope>NUCLEOTIDE SEQUENCE [LARGE SCALE GENOMIC DNA]</scope>
    <source>
        <strain evidence="8 9">AK4</strain>
    </source>
</reference>
<evidence type="ECO:0000313" key="8">
    <source>
        <dbReference type="EMBL" id="EKV32218.1"/>
    </source>
</evidence>
<dbReference type="InterPro" id="IPR050553">
    <property type="entry name" value="Thioredoxin_ResA/DsbE_sf"/>
</dbReference>
<dbReference type="Pfam" id="PF08534">
    <property type="entry name" value="Redoxin"/>
    <property type="match status" value="1"/>
</dbReference>
<evidence type="ECO:0000256" key="5">
    <source>
        <dbReference type="ARBA" id="ARBA00023284"/>
    </source>
</evidence>
<dbReference type="InterPro" id="IPR013766">
    <property type="entry name" value="Thioredoxin_domain"/>
</dbReference>
<keyword evidence="6" id="KW-0472">Membrane</keyword>
<dbReference type="PATRIC" id="fig|1238182.3.peg.1030"/>
<evidence type="ECO:0000313" key="9">
    <source>
        <dbReference type="Proteomes" id="UP000009881"/>
    </source>
</evidence>
<comment type="subcellular location">
    <subcellularLocation>
        <location evidence="1">Cell envelope</location>
    </subcellularLocation>
</comment>